<dbReference type="Proteomes" id="UP001232117">
    <property type="component" value="Chromosome"/>
</dbReference>
<reference evidence="2 3" key="2">
    <citation type="submission" date="2023-06" db="EMBL/GenBank/DDBJ databases">
        <title>Complete Genome Sequence of Flavobacterium keumense K3R-10.</title>
        <authorList>
            <person name="Jeong H."/>
            <person name="Jhang S.Y."/>
            <person name="Kim J.N."/>
        </authorList>
    </citation>
    <scope>NUCLEOTIDE SEQUENCE [LARGE SCALE GENOMIC DNA]</scope>
    <source>
        <strain evidence="2 3">K3R-10</strain>
    </source>
</reference>
<protein>
    <recommendedName>
        <fullName evidence="4">DUF3976 domain-containing protein</fullName>
    </recommendedName>
</protein>
<gene>
    <name evidence="2" type="ORF">MG292_10300</name>
</gene>
<feature type="transmembrane region" description="Helical" evidence="1">
    <location>
        <begin position="7"/>
        <end position="25"/>
    </location>
</feature>
<evidence type="ECO:0008006" key="4">
    <source>
        <dbReference type="Google" id="ProtNLM"/>
    </source>
</evidence>
<evidence type="ECO:0000313" key="2">
    <source>
        <dbReference type="EMBL" id="WGK94458.1"/>
    </source>
</evidence>
<evidence type="ECO:0000256" key="1">
    <source>
        <dbReference type="SAM" id="Phobius"/>
    </source>
</evidence>
<reference evidence="2 3" key="1">
    <citation type="submission" date="2022-02" db="EMBL/GenBank/DDBJ databases">
        <authorList>
            <person name="Cha I.-T."/>
            <person name="Lee K.-E."/>
            <person name="Park S.-J."/>
        </authorList>
    </citation>
    <scope>NUCLEOTIDE SEQUENCE [LARGE SCALE GENOMIC DNA]</scope>
    <source>
        <strain evidence="2 3">K3R-10</strain>
    </source>
</reference>
<keyword evidence="1" id="KW-0812">Transmembrane</keyword>
<sequence length="62" mass="7300">MFSSGQITFGILFFIGFVVTMIIAYRKDAQLHRLFYKGNYKILLGFLVFVCLLFVIKIFLKR</sequence>
<evidence type="ECO:0000313" key="3">
    <source>
        <dbReference type="Proteomes" id="UP001232117"/>
    </source>
</evidence>
<keyword evidence="1" id="KW-0472">Membrane</keyword>
<dbReference type="EMBL" id="CP092332">
    <property type="protein sequence ID" value="WGK94458.1"/>
    <property type="molecule type" value="Genomic_DNA"/>
</dbReference>
<organism evidence="2 3">
    <name type="scientific">Flavobacterium keumense</name>
    <dbReference type="NCBI Taxonomy" id="1306518"/>
    <lineage>
        <taxon>Bacteria</taxon>
        <taxon>Pseudomonadati</taxon>
        <taxon>Bacteroidota</taxon>
        <taxon>Flavobacteriia</taxon>
        <taxon>Flavobacteriales</taxon>
        <taxon>Flavobacteriaceae</taxon>
        <taxon>Flavobacterium</taxon>
    </lineage>
</organism>
<keyword evidence="3" id="KW-1185">Reference proteome</keyword>
<feature type="transmembrane region" description="Helical" evidence="1">
    <location>
        <begin position="40"/>
        <end position="60"/>
    </location>
</feature>
<keyword evidence="1" id="KW-1133">Transmembrane helix</keyword>
<name>A0ABY8N5L4_9FLAO</name>
<proteinExistence type="predicted"/>
<accession>A0ABY8N5L4</accession>